<feature type="active site" evidence="6">
    <location>
        <position position="325"/>
    </location>
</feature>
<keyword evidence="4 9" id="KW-0378">Hydrolase</keyword>
<protein>
    <recommendedName>
        <fullName evidence="9">alpha-1,2-Mannosidase</fullName>
        <ecNumber evidence="9">3.2.1.-</ecNumber>
    </recommendedName>
</protein>
<dbReference type="PANTHER" id="PTHR11742">
    <property type="entry name" value="MANNOSYL-OLIGOSACCHARIDE ALPHA-1,2-MANNOSIDASE-RELATED"/>
    <property type="match status" value="1"/>
</dbReference>
<dbReference type="GO" id="GO:0016020">
    <property type="term" value="C:membrane"/>
    <property type="evidence" value="ECO:0007669"/>
    <property type="project" value="InterPro"/>
</dbReference>
<keyword evidence="11" id="KW-1185">Reference proteome</keyword>
<evidence type="ECO:0000256" key="2">
    <source>
        <dbReference type="ARBA" id="ARBA00004922"/>
    </source>
</evidence>
<dbReference type="GO" id="GO:0004571">
    <property type="term" value="F:mannosyl-oligosaccharide 1,2-alpha-mannosidase activity"/>
    <property type="evidence" value="ECO:0007669"/>
    <property type="project" value="InterPro"/>
</dbReference>
<evidence type="ECO:0000256" key="9">
    <source>
        <dbReference type="RuleBase" id="RU361193"/>
    </source>
</evidence>
<evidence type="ECO:0000313" key="11">
    <source>
        <dbReference type="Proteomes" id="UP000799438"/>
    </source>
</evidence>
<feature type="disulfide bond" evidence="8">
    <location>
        <begin position="396"/>
        <end position="425"/>
    </location>
</feature>
<gene>
    <name evidence="10" type="ORF">K452DRAFT_265478</name>
</gene>
<evidence type="ECO:0000256" key="8">
    <source>
        <dbReference type="PIRSR" id="PIRSR601382-3"/>
    </source>
</evidence>
<feature type="active site" description="Proton donor" evidence="6">
    <location>
        <position position="187"/>
    </location>
</feature>
<dbReference type="GO" id="GO:0005783">
    <property type="term" value="C:endoplasmic reticulum"/>
    <property type="evidence" value="ECO:0007669"/>
    <property type="project" value="TreeGrafter"/>
</dbReference>
<feature type="non-terminal residue" evidence="10">
    <location>
        <position position="1"/>
    </location>
</feature>
<organism evidence="10 11">
    <name type="scientific">Aplosporella prunicola CBS 121167</name>
    <dbReference type="NCBI Taxonomy" id="1176127"/>
    <lineage>
        <taxon>Eukaryota</taxon>
        <taxon>Fungi</taxon>
        <taxon>Dikarya</taxon>
        <taxon>Ascomycota</taxon>
        <taxon>Pezizomycotina</taxon>
        <taxon>Dothideomycetes</taxon>
        <taxon>Dothideomycetes incertae sedis</taxon>
        <taxon>Botryosphaeriales</taxon>
        <taxon>Aplosporellaceae</taxon>
        <taxon>Aplosporella</taxon>
    </lineage>
</organism>
<comment type="cofactor">
    <cofactor evidence="1 7">
        <name>Ca(2+)</name>
        <dbReference type="ChEBI" id="CHEBI:29108"/>
    </cofactor>
</comment>
<proteinExistence type="inferred from homology"/>
<dbReference type="InterPro" id="IPR050749">
    <property type="entry name" value="Glycosyl_Hydrolase_47"/>
</dbReference>
<keyword evidence="7" id="KW-0479">Metal-binding</keyword>
<dbReference type="PANTHER" id="PTHR11742:SF49">
    <property type="entry name" value="ALPHA-1,2-MANNOSIDASE"/>
    <property type="match status" value="1"/>
</dbReference>
<reference evidence="10" key="1">
    <citation type="journal article" date="2020" name="Stud. Mycol.">
        <title>101 Dothideomycetes genomes: a test case for predicting lifestyles and emergence of pathogens.</title>
        <authorList>
            <person name="Haridas S."/>
            <person name="Albert R."/>
            <person name="Binder M."/>
            <person name="Bloem J."/>
            <person name="Labutti K."/>
            <person name="Salamov A."/>
            <person name="Andreopoulos B."/>
            <person name="Baker S."/>
            <person name="Barry K."/>
            <person name="Bills G."/>
            <person name="Bluhm B."/>
            <person name="Cannon C."/>
            <person name="Castanera R."/>
            <person name="Culley D."/>
            <person name="Daum C."/>
            <person name="Ezra D."/>
            <person name="Gonzalez J."/>
            <person name="Henrissat B."/>
            <person name="Kuo A."/>
            <person name="Liang C."/>
            <person name="Lipzen A."/>
            <person name="Lutzoni F."/>
            <person name="Magnuson J."/>
            <person name="Mondo S."/>
            <person name="Nolan M."/>
            <person name="Ohm R."/>
            <person name="Pangilinan J."/>
            <person name="Park H.-J."/>
            <person name="Ramirez L."/>
            <person name="Alfaro M."/>
            <person name="Sun H."/>
            <person name="Tritt A."/>
            <person name="Yoshinaga Y."/>
            <person name="Zwiers L.-H."/>
            <person name="Turgeon B."/>
            <person name="Goodwin S."/>
            <person name="Spatafora J."/>
            <person name="Crous P."/>
            <person name="Grigoriev I."/>
        </authorList>
    </citation>
    <scope>NUCLEOTIDE SEQUENCE</scope>
    <source>
        <strain evidence="10">CBS 121167</strain>
    </source>
</reference>
<evidence type="ECO:0000256" key="3">
    <source>
        <dbReference type="ARBA" id="ARBA00007658"/>
    </source>
</evidence>
<feature type="active site" description="Proton donor" evidence="6">
    <location>
        <position position="439"/>
    </location>
</feature>
<dbReference type="InterPro" id="IPR001382">
    <property type="entry name" value="Glyco_hydro_47"/>
</dbReference>
<comment type="similarity">
    <text evidence="3 9">Belongs to the glycosyl hydrolase 47 family.</text>
</comment>
<dbReference type="OrthoDB" id="8118055at2759"/>
<dbReference type="SUPFAM" id="SSF48225">
    <property type="entry name" value="Seven-hairpin glycosidases"/>
    <property type="match status" value="1"/>
</dbReference>
<dbReference type="EMBL" id="ML995478">
    <property type="protein sequence ID" value="KAF2144976.1"/>
    <property type="molecule type" value="Genomic_DNA"/>
</dbReference>
<evidence type="ECO:0000256" key="6">
    <source>
        <dbReference type="PIRSR" id="PIRSR601382-1"/>
    </source>
</evidence>
<feature type="active site" evidence="6">
    <location>
        <position position="500"/>
    </location>
</feature>
<dbReference type="PRINTS" id="PR00747">
    <property type="entry name" value="GLYHDRLASE47"/>
</dbReference>
<dbReference type="Proteomes" id="UP000799438">
    <property type="component" value="Unassembled WGS sequence"/>
</dbReference>
<accession>A0A6A6BLR5</accession>
<evidence type="ECO:0000256" key="7">
    <source>
        <dbReference type="PIRSR" id="PIRSR601382-2"/>
    </source>
</evidence>
<evidence type="ECO:0000256" key="5">
    <source>
        <dbReference type="ARBA" id="ARBA00023157"/>
    </source>
</evidence>
<sequence length="595" mass="67261">MSKRKLTLVVAAFVVVSLISFNSSSSFQFLYRALPPANVVNDNSQAELLKPSEPDDGKFHWSMALQRYPVSSMTPIPTGRTKMPRIQHTFNAENDKARELRLTRLAAVKDNFTHAWSGYKKYAWLSDEVAPISGAAHNSFGGWAATLVDSLDTLWIMGLKEEFEEAVHAIDQIDFTTCALEDINVFETTIRYLGGFLAAYDLSQGRYPSLLQKATEMGDMLYAAFDTPNRMPITRWNFKAAAEGAPQEAPESALVAEIGSLTLEFTRLSQLTNNPRYYDAIQRIMDVFEVQQNDTKLPGMWPIAVNAKDLDFTDYGGFTIGGMADSLYEYFPKQHMLLGGATEQNRRLFEISAAAMKKHMIYRPMTPGNLDILMPGDISSDGLHIRLDPRNQHLTCFAGGMFAIAGKIFQNKEDVDVGRKLTDGCLWAYETNPHGIMPEIMYTIPCEDGSACRWNEQKWLDEVMQAFKELGGDSRKLVQEKHLQKGISRVADTRYILRPEAIESVFILYRITGDQQYSERAWRMFENIVANTKTDIAHAGLDDCITPNPPKSDRMESFWLAETLKYFYLIFSDPSLVSLDEYVLNTEAHPLKRPT</sequence>
<evidence type="ECO:0000256" key="4">
    <source>
        <dbReference type="ARBA" id="ARBA00022801"/>
    </source>
</evidence>
<dbReference type="FunFam" id="1.50.10.10:FF:000037">
    <property type="entry name" value="alpha-1,2-Mannosidase"/>
    <property type="match status" value="1"/>
</dbReference>
<dbReference type="GO" id="GO:0036503">
    <property type="term" value="P:ERAD pathway"/>
    <property type="evidence" value="ECO:0007669"/>
    <property type="project" value="UniProtKB-ARBA"/>
</dbReference>
<dbReference type="GO" id="GO:0005975">
    <property type="term" value="P:carbohydrate metabolic process"/>
    <property type="evidence" value="ECO:0007669"/>
    <property type="project" value="InterPro"/>
</dbReference>
<dbReference type="RefSeq" id="XP_033400688.1">
    <property type="nucleotide sequence ID" value="XM_033538749.1"/>
</dbReference>
<name>A0A6A6BLR5_9PEZI</name>
<dbReference type="InterPro" id="IPR036026">
    <property type="entry name" value="Seven-hairpin_glycosidases"/>
</dbReference>
<dbReference type="GO" id="GO:0005509">
    <property type="term" value="F:calcium ion binding"/>
    <property type="evidence" value="ECO:0007669"/>
    <property type="project" value="InterPro"/>
</dbReference>
<dbReference type="Pfam" id="PF01532">
    <property type="entry name" value="Glyco_hydro_47"/>
    <property type="match status" value="1"/>
</dbReference>
<comment type="pathway">
    <text evidence="2">Protein modification; protein glycosylation.</text>
</comment>
<dbReference type="Gene3D" id="1.50.10.10">
    <property type="match status" value="1"/>
</dbReference>
<keyword evidence="5 8" id="KW-1015">Disulfide bond</keyword>
<dbReference type="AlphaFoldDB" id="A0A6A6BLR5"/>
<dbReference type="EC" id="3.2.1.-" evidence="9"/>
<dbReference type="GeneID" id="54296245"/>
<evidence type="ECO:0000313" key="10">
    <source>
        <dbReference type="EMBL" id="KAF2144976.1"/>
    </source>
</evidence>
<dbReference type="InterPro" id="IPR012341">
    <property type="entry name" value="6hp_glycosidase-like_sf"/>
</dbReference>
<evidence type="ECO:0000256" key="1">
    <source>
        <dbReference type="ARBA" id="ARBA00001913"/>
    </source>
</evidence>
<dbReference type="UniPathway" id="UPA00378"/>
<keyword evidence="7" id="KW-0106">Calcium</keyword>
<keyword evidence="9" id="KW-0326">Glycosidase</keyword>
<feature type="binding site" evidence="7">
    <location>
        <position position="586"/>
    </location>
    <ligand>
        <name>Ca(2+)</name>
        <dbReference type="ChEBI" id="CHEBI:29108"/>
    </ligand>
</feature>